<dbReference type="Pfam" id="PF06305">
    <property type="entry name" value="LapA_dom"/>
    <property type="match status" value="1"/>
</dbReference>
<dbReference type="PANTHER" id="PTHR41335:SF1">
    <property type="entry name" value="MEMBRANE PROTEIN"/>
    <property type="match status" value="1"/>
</dbReference>
<feature type="transmembrane region" description="Helical" evidence="6">
    <location>
        <begin position="37"/>
        <end position="62"/>
    </location>
</feature>
<evidence type="ECO:0000259" key="7">
    <source>
        <dbReference type="Pfam" id="PF06305"/>
    </source>
</evidence>
<feature type="compositionally biased region" description="Basic and acidic residues" evidence="5">
    <location>
        <begin position="89"/>
        <end position="99"/>
    </location>
</feature>
<evidence type="ECO:0000256" key="2">
    <source>
        <dbReference type="ARBA" id="ARBA00022692"/>
    </source>
</evidence>
<proteinExistence type="predicted"/>
<feature type="region of interest" description="Disordered" evidence="5">
    <location>
        <begin position="89"/>
        <end position="115"/>
    </location>
</feature>
<dbReference type="EMBL" id="JACWFH010000007">
    <property type="protein sequence ID" value="MBY0095979.1"/>
    <property type="molecule type" value="Genomic_DNA"/>
</dbReference>
<gene>
    <name evidence="8" type="ORF">H0185_04060</name>
</gene>
<feature type="compositionally biased region" description="Polar residues" evidence="5">
    <location>
        <begin position="100"/>
        <end position="115"/>
    </location>
</feature>
<reference evidence="8 9" key="1">
    <citation type="submission" date="2020-07" db="EMBL/GenBank/DDBJ databases">
        <title>Fungal Genomes of the International Space Station.</title>
        <authorList>
            <person name="Seuylemezian A."/>
            <person name="Singh N.K."/>
            <person name="Wood J."/>
            <person name="Venkateswaran K."/>
        </authorList>
    </citation>
    <scope>NUCLEOTIDE SEQUENCE [LARGE SCALE GENOMIC DNA]</scope>
    <source>
        <strain evidence="8 9">PL-B2</strain>
    </source>
</reference>
<accession>A0ABS7K144</accession>
<keyword evidence="4 6" id="KW-0472">Membrane</keyword>
<evidence type="ECO:0000256" key="6">
    <source>
        <dbReference type="SAM" id="Phobius"/>
    </source>
</evidence>
<keyword evidence="2 6" id="KW-0812">Transmembrane</keyword>
<dbReference type="Proteomes" id="UP000769780">
    <property type="component" value="Unassembled WGS sequence"/>
</dbReference>
<dbReference type="RefSeq" id="WP_221871439.1">
    <property type="nucleotide sequence ID" value="NZ_JACWFH010000007.1"/>
</dbReference>
<feature type="domain" description="Lipopolysaccharide assembly protein A" evidence="7">
    <location>
        <begin position="24"/>
        <end position="86"/>
    </location>
</feature>
<protein>
    <submittedName>
        <fullName evidence="8">DUF1049 domain-containing protein</fullName>
    </submittedName>
</protein>
<name>A0ABS7K144_9BACI</name>
<evidence type="ECO:0000313" key="9">
    <source>
        <dbReference type="Proteomes" id="UP000769780"/>
    </source>
</evidence>
<keyword evidence="9" id="KW-1185">Reference proteome</keyword>
<evidence type="ECO:0000256" key="1">
    <source>
        <dbReference type="ARBA" id="ARBA00022475"/>
    </source>
</evidence>
<sequence length="115" mass="12758">MKVQWNLILALIFALIVAVFAVVNVESVKVDYVFGTAYLPLILIVLGSALLGGLIVGSIGLFRNFMLQRKVKQLSKEKIHLEEKIEELEQKSSLSEKNEALSQNNANSQDQPESS</sequence>
<evidence type="ECO:0000256" key="5">
    <source>
        <dbReference type="SAM" id="MobiDB-lite"/>
    </source>
</evidence>
<evidence type="ECO:0000313" key="8">
    <source>
        <dbReference type="EMBL" id="MBY0095979.1"/>
    </source>
</evidence>
<dbReference type="InterPro" id="IPR010445">
    <property type="entry name" value="LapA_dom"/>
</dbReference>
<comment type="caution">
    <text evidence="8">The sequence shown here is derived from an EMBL/GenBank/DDBJ whole genome shotgun (WGS) entry which is preliminary data.</text>
</comment>
<evidence type="ECO:0000256" key="3">
    <source>
        <dbReference type="ARBA" id="ARBA00022989"/>
    </source>
</evidence>
<keyword evidence="1" id="KW-1003">Cell membrane</keyword>
<keyword evidence="3 6" id="KW-1133">Transmembrane helix</keyword>
<dbReference type="PANTHER" id="PTHR41335">
    <property type="entry name" value="MEMBRANE PROTEIN-RELATED"/>
    <property type="match status" value="1"/>
</dbReference>
<evidence type="ECO:0000256" key="4">
    <source>
        <dbReference type="ARBA" id="ARBA00023136"/>
    </source>
</evidence>
<organism evidence="8 9">
    <name type="scientific">Mesobacillus maritimus</name>
    <dbReference type="NCBI Taxonomy" id="1643336"/>
    <lineage>
        <taxon>Bacteria</taxon>
        <taxon>Bacillati</taxon>
        <taxon>Bacillota</taxon>
        <taxon>Bacilli</taxon>
        <taxon>Bacillales</taxon>
        <taxon>Bacillaceae</taxon>
        <taxon>Mesobacillus</taxon>
    </lineage>
</organism>